<feature type="domain" description="Bacterial bifunctional deaminase-reductase C-terminal" evidence="4">
    <location>
        <begin position="3"/>
        <end position="221"/>
    </location>
</feature>
<keyword evidence="6" id="KW-1185">Reference proteome</keyword>
<dbReference type="InterPro" id="IPR002734">
    <property type="entry name" value="RibDG_C"/>
</dbReference>
<dbReference type="Pfam" id="PF01872">
    <property type="entry name" value="RibD_C"/>
    <property type="match status" value="1"/>
</dbReference>
<dbReference type="EMBL" id="UIHB01000002">
    <property type="protein sequence ID" value="SUZ28351.1"/>
    <property type="molecule type" value="Genomic_DNA"/>
</dbReference>
<comment type="pathway">
    <text evidence="1">Cofactor biosynthesis; riboflavin biosynthesis.</text>
</comment>
<dbReference type="SUPFAM" id="SSF53597">
    <property type="entry name" value="Dihydrofolate reductase-like"/>
    <property type="match status" value="1"/>
</dbReference>
<sequence length="230" mass="24384">MKPYVICNMLAPLDGRVDPRHWTRPAEGAEDVWIQLYYGIEKAFDAQAYIVGRVTMAPFATGSAAPDAGHTAVRPTYRAAGASDRLAVVIDPKGRLHWESGDLDGDHLVMVLGPTVTDAHLGELVARGLSYIVMPHDPVDPAAVLEILGSAFGARKVLLEGGGVVNGAFMAAGVVDEVSIVLAPAIDGKTGRNTLFETSTGLADTLRLRFLSATPCDAGVVHLRYKVEPA</sequence>
<dbReference type="Proteomes" id="UP000254168">
    <property type="component" value="Unassembled WGS sequence"/>
</dbReference>
<name>A0AA46C8H8_9XANT</name>
<dbReference type="PANTHER" id="PTHR38011:SF7">
    <property type="entry name" value="2,5-DIAMINO-6-RIBOSYLAMINO-4(3H)-PYRIMIDINONE 5'-PHOSPHATE REDUCTASE"/>
    <property type="match status" value="1"/>
</dbReference>
<gene>
    <name evidence="5" type="ORF">CPBF424_21670</name>
</gene>
<evidence type="ECO:0000313" key="6">
    <source>
        <dbReference type="Proteomes" id="UP000254168"/>
    </source>
</evidence>
<dbReference type="PANTHER" id="PTHR38011">
    <property type="entry name" value="DIHYDROFOLATE REDUCTASE FAMILY PROTEIN (AFU_ORTHOLOGUE AFUA_8G06820)"/>
    <property type="match status" value="1"/>
</dbReference>
<organism evidence="5 6">
    <name type="scientific">Xanthomonas euroxanthea</name>
    <dbReference type="NCBI Taxonomy" id="2259622"/>
    <lineage>
        <taxon>Bacteria</taxon>
        <taxon>Pseudomonadati</taxon>
        <taxon>Pseudomonadota</taxon>
        <taxon>Gammaproteobacteria</taxon>
        <taxon>Lysobacterales</taxon>
        <taxon>Lysobacteraceae</taxon>
        <taxon>Xanthomonas</taxon>
    </lineage>
</organism>
<dbReference type="InterPro" id="IPR024072">
    <property type="entry name" value="DHFR-like_dom_sf"/>
</dbReference>
<evidence type="ECO:0000313" key="5">
    <source>
        <dbReference type="EMBL" id="SUZ28351.1"/>
    </source>
</evidence>
<dbReference type="AlphaFoldDB" id="A0AA46C8H8"/>
<dbReference type="RefSeq" id="WP_115676975.1">
    <property type="nucleotide sequence ID" value="NZ_LR994544.1"/>
</dbReference>
<evidence type="ECO:0000256" key="2">
    <source>
        <dbReference type="ARBA" id="ARBA00022857"/>
    </source>
</evidence>
<keyword evidence="2" id="KW-0521">NADP</keyword>
<dbReference type="InterPro" id="IPR050765">
    <property type="entry name" value="Riboflavin_Biosynth_HTPR"/>
</dbReference>
<reference evidence="5 6" key="1">
    <citation type="submission" date="2018-06" db="EMBL/GenBank/DDBJ databases">
        <authorList>
            <person name="Pothier F. J."/>
        </authorList>
    </citation>
    <scope>NUCLEOTIDE SEQUENCE [LARGE SCALE GENOMIC DNA]</scope>
    <source>
        <strain evidence="5 6">CPBF 424</strain>
    </source>
</reference>
<comment type="caution">
    <text evidence="5">The sequence shown here is derived from an EMBL/GenBank/DDBJ whole genome shotgun (WGS) entry which is preliminary data.</text>
</comment>
<protein>
    <recommendedName>
        <fullName evidence="4">Bacterial bifunctional deaminase-reductase C-terminal domain-containing protein</fullName>
    </recommendedName>
</protein>
<dbReference type="GO" id="GO:0009231">
    <property type="term" value="P:riboflavin biosynthetic process"/>
    <property type="evidence" value="ECO:0007669"/>
    <property type="project" value="InterPro"/>
</dbReference>
<evidence type="ECO:0000256" key="1">
    <source>
        <dbReference type="ARBA" id="ARBA00005104"/>
    </source>
</evidence>
<dbReference type="GO" id="GO:0008703">
    <property type="term" value="F:5-amino-6-(5-phosphoribosylamino)uracil reductase activity"/>
    <property type="evidence" value="ECO:0007669"/>
    <property type="project" value="InterPro"/>
</dbReference>
<keyword evidence="3" id="KW-0560">Oxidoreductase</keyword>
<proteinExistence type="predicted"/>
<evidence type="ECO:0000259" key="4">
    <source>
        <dbReference type="Pfam" id="PF01872"/>
    </source>
</evidence>
<evidence type="ECO:0000256" key="3">
    <source>
        <dbReference type="ARBA" id="ARBA00023002"/>
    </source>
</evidence>
<dbReference type="Gene3D" id="3.40.430.10">
    <property type="entry name" value="Dihydrofolate Reductase, subunit A"/>
    <property type="match status" value="1"/>
</dbReference>
<accession>A0AA46C8H8</accession>